<dbReference type="Proteomes" id="UP000503017">
    <property type="component" value="Chromosome"/>
</dbReference>
<dbReference type="AlphaFoldDB" id="A0A6M7WW81"/>
<sequence length="73" mass="8180">MSARGINFFDEWLRDNLPTISGADVISVAEAIQKMFRDAKLRGIGSEEIEVETGSVYERVVDAIVHYVPELPK</sequence>
<reference evidence="1 2" key="1">
    <citation type="submission" date="2018-10" db="EMBL/GenBank/DDBJ databases">
        <authorList>
            <person name="Perry B.J."/>
            <person name="Sullivan J.T."/>
            <person name="Murphy R.J.T."/>
            <person name="Ramsay J.P."/>
            <person name="Ronson C.W."/>
        </authorList>
    </citation>
    <scope>NUCLEOTIDE SEQUENCE [LARGE SCALE GENOMIC DNA]</scope>
    <source>
        <strain evidence="1 2">R88b</strain>
    </source>
</reference>
<dbReference type="EMBL" id="CP033367">
    <property type="protein sequence ID" value="QKD06447.1"/>
    <property type="molecule type" value="Genomic_DNA"/>
</dbReference>
<protein>
    <submittedName>
        <fullName evidence="1">DUF768 domain-containing protein</fullName>
    </submittedName>
</protein>
<proteinExistence type="predicted"/>
<gene>
    <name evidence="1" type="ORF">EB235_20180</name>
</gene>
<evidence type="ECO:0000313" key="2">
    <source>
        <dbReference type="Proteomes" id="UP000503017"/>
    </source>
</evidence>
<evidence type="ECO:0000313" key="1">
    <source>
        <dbReference type="EMBL" id="QKD06447.1"/>
    </source>
</evidence>
<accession>A0A6M7WW81</accession>
<dbReference type="RefSeq" id="WP_027029319.1">
    <property type="nucleotide sequence ID" value="NZ_CP033367.1"/>
</dbReference>
<organism evidence="1 2">
    <name type="scientific">Mesorhizobium loti R88b</name>
    <dbReference type="NCBI Taxonomy" id="935548"/>
    <lineage>
        <taxon>Bacteria</taxon>
        <taxon>Pseudomonadati</taxon>
        <taxon>Pseudomonadota</taxon>
        <taxon>Alphaproteobacteria</taxon>
        <taxon>Hyphomicrobiales</taxon>
        <taxon>Phyllobacteriaceae</taxon>
        <taxon>Mesorhizobium</taxon>
    </lineage>
</organism>
<name>A0A6M7WW81_RHILI</name>